<dbReference type="HAMAP" id="MF_00238">
    <property type="entry name" value="Cytidyl_kinase_type1"/>
    <property type="match status" value="1"/>
</dbReference>
<dbReference type="EC" id="2.7.4.25" evidence="8"/>
<proteinExistence type="inferred from homology"/>
<evidence type="ECO:0000256" key="1">
    <source>
        <dbReference type="ARBA" id="ARBA00009427"/>
    </source>
</evidence>
<organism evidence="10 11">
    <name type="scientific">Leeia aquatica</name>
    <dbReference type="NCBI Taxonomy" id="2725557"/>
    <lineage>
        <taxon>Bacteria</taxon>
        <taxon>Pseudomonadati</taxon>
        <taxon>Pseudomonadota</taxon>
        <taxon>Betaproteobacteria</taxon>
        <taxon>Neisseriales</taxon>
        <taxon>Leeiaceae</taxon>
        <taxon>Leeia</taxon>
    </lineage>
</organism>
<dbReference type="Gene3D" id="3.40.50.300">
    <property type="entry name" value="P-loop containing nucleotide triphosphate hydrolases"/>
    <property type="match status" value="1"/>
</dbReference>
<dbReference type="CDD" id="cd02020">
    <property type="entry name" value="CMPK"/>
    <property type="match status" value="1"/>
</dbReference>
<keyword evidence="2 8" id="KW-0808">Transferase</keyword>
<feature type="binding site" evidence="8">
    <location>
        <begin position="12"/>
        <end position="20"/>
    </location>
    <ligand>
        <name>ATP</name>
        <dbReference type="ChEBI" id="CHEBI:30616"/>
    </ligand>
</feature>
<dbReference type="GO" id="GO:0005829">
    <property type="term" value="C:cytosol"/>
    <property type="evidence" value="ECO:0007669"/>
    <property type="project" value="TreeGrafter"/>
</dbReference>
<dbReference type="SUPFAM" id="SSF52540">
    <property type="entry name" value="P-loop containing nucleoside triphosphate hydrolases"/>
    <property type="match status" value="1"/>
</dbReference>
<evidence type="ECO:0000259" key="9">
    <source>
        <dbReference type="Pfam" id="PF02224"/>
    </source>
</evidence>
<evidence type="ECO:0000256" key="3">
    <source>
        <dbReference type="ARBA" id="ARBA00022741"/>
    </source>
</evidence>
<keyword evidence="11" id="KW-1185">Reference proteome</keyword>
<dbReference type="InterPro" id="IPR011994">
    <property type="entry name" value="Cytidylate_kinase_dom"/>
</dbReference>
<protein>
    <recommendedName>
        <fullName evidence="8">Cytidylate kinase</fullName>
        <shortName evidence="8">CK</shortName>
        <ecNumber evidence="8">2.7.4.25</ecNumber>
    </recommendedName>
    <alternativeName>
        <fullName evidence="8">Cytidine monophosphate kinase</fullName>
        <shortName evidence="8">CMP kinase</shortName>
    </alternativeName>
</protein>
<name>A0A847SDW0_9NEIS</name>
<comment type="caution">
    <text evidence="10">The sequence shown here is derived from an EMBL/GenBank/DDBJ whole genome shotgun (WGS) entry which is preliminary data.</text>
</comment>
<dbReference type="AlphaFoldDB" id="A0A847SDW0"/>
<comment type="similarity">
    <text evidence="1 8">Belongs to the cytidylate kinase family. Type 1 subfamily.</text>
</comment>
<dbReference type="GO" id="GO:0006220">
    <property type="term" value="P:pyrimidine nucleotide metabolic process"/>
    <property type="evidence" value="ECO:0007669"/>
    <property type="project" value="UniProtKB-UniRule"/>
</dbReference>
<evidence type="ECO:0000256" key="6">
    <source>
        <dbReference type="ARBA" id="ARBA00047615"/>
    </source>
</evidence>
<evidence type="ECO:0000256" key="5">
    <source>
        <dbReference type="ARBA" id="ARBA00022840"/>
    </source>
</evidence>
<keyword evidence="4 8" id="KW-0418">Kinase</keyword>
<evidence type="ECO:0000256" key="2">
    <source>
        <dbReference type="ARBA" id="ARBA00022679"/>
    </source>
</evidence>
<dbReference type="EMBL" id="JABAIM010000002">
    <property type="protein sequence ID" value="NLR75479.1"/>
    <property type="molecule type" value="Genomic_DNA"/>
</dbReference>
<dbReference type="GO" id="GO:0036431">
    <property type="term" value="F:dCMP kinase activity"/>
    <property type="evidence" value="ECO:0007669"/>
    <property type="project" value="InterPro"/>
</dbReference>
<keyword evidence="5 8" id="KW-0067">ATP-binding</keyword>
<keyword evidence="3 8" id="KW-0547">Nucleotide-binding</keyword>
<comment type="catalytic activity">
    <reaction evidence="6 8">
        <text>dCMP + ATP = dCDP + ADP</text>
        <dbReference type="Rhea" id="RHEA:25094"/>
        <dbReference type="ChEBI" id="CHEBI:30616"/>
        <dbReference type="ChEBI" id="CHEBI:57566"/>
        <dbReference type="ChEBI" id="CHEBI:58593"/>
        <dbReference type="ChEBI" id="CHEBI:456216"/>
        <dbReference type="EC" id="2.7.4.25"/>
    </reaction>
</comment>
<dbReference type="Pfam" id="PF02224">
    <property type="entry name" value="Cytidylate_kin"/>
    <property type="match status" value="1"/>
</dbReference>
<dbReference type="PANTHER" id="PTHR21299">
    <property type="entry name" value="CYTIDYLATE KINASE/PANTOATE-BETA-ALANINE LIGASE"/>
    <property type="match status" value="1"/>
</dbReference>
<evidence type="ECO:0000256" key="7">
    <source>
        <dbReference type="ARBA" id="ARBA00048478"/>
    </source>
</evidence>
<dbReference type="RefSeq" id="WP_168877144.1">
    <property type="nucleotide sequence ID" value="NZ_JABAIM010000002.1"/>
</dbReference>
<dbReference type="GO" id="GO:0005524">
    <property type="term" value="F:ATP binding"/>
    <property type="evidence" value="ECO:0007669"/>
    <property type="project" value="UniProtKB-UniRule"/>
</dbReference>
<reference evidence="10 11" key="1">
    <citation type="submission" date="2020-04" db="EMBL/GenBank/DDBJ databases">
        <title>Draft genome of Leeia sp. IMCC25680.</title>
        <authorList>
            <person name="Song J."/>
            <person name="Cho J.-C."/>
        </authorList>
    </citation>
    <scope>NUCLEOTIDE SEQUENCE [LARGE SCALE GENOMIC DNA]</scope>
    <source>
        <strain evidence="10 11">IMCC25680</strain>
    </source>
</reference>
<dbReference type="GO" id="GO:0015949">
    <property type="term" value="P:nucleobase-containing small molecule interconversion"/>
    <property type="evidence" value="ECO:0007669"/>
    <property type="project" value="TreeGrafter"/>
</dbReference>
<sequence length="224" mass="24194">MTSTIPVIAIDGPTASGKGTVAQRAAQALGFHYLDSGSLYRLVALVALNQEILLDDEPRLTAVAATLDVRFEGEHILLSGSDVAHAIRHERVGMAASKLSVLGGVRQALLQRQRDFCQLPGLVADGRDMGSVVFPDAGLKIFLTASAEIRAERRHKQLINKGNGANLTDVLRDIMDRDARDSSRAVAPLKHHSDSMLLDTSHLTIDDAVAFVVRAYRSSEPRHG</sequence>
<dbReference type="InterPro" id="IPR003136">
    <property type="entry name" value="Cytidylate_kin"/>
</dbReference>
<dbReference type="Proteomes" id="UP000587991">
    <property type="component" value="Unassembled WGS sequence"/>
</dbReference>
<feature type="domain" description="Cytidylate kinase" evidence="9">
    <location>
        <begin position="8"/>
        <end position="216"/>
    </location>
</feature>
<gene>
    <name evidence="8" type="primary">cmk</name>
    <name evidence="10" type="ORF">HF682_09945</name>
</gene>
<comment type="catalytic activity">
    <reaction evidence="7 8">
        <text>CMP + ATP = CDP + ADP</text>
        <dbReference type="Rhea" id="RHEA:11600"/>
        <dbReference type="ChEBI" id="CHEBI:30616"/>
        <dbReference type="ChEBI" id="CHEBI:58069"/>
        <dbReference type="ChEBI" id="CHEBI:60377"/>
        <dbReference type="ChEBI" id="CHEBI:456216"/>
        <dbReference type="EC" id="2.7.4.25"/>
    </reaction>
</comment>
<evidence type="ECO:0000256" key="8">
    <source>
        <dbReference type="HAMAP-Rule" id="MF_00238"/>
    </source>
</evidence>
<evidence type="ECO:0000256" key="4">
    <source>
        <dbReference type="ARBA" id="ARBA00022777"/>
    </source>
</evidence>
<keyword evidence="8" id="KW-0963">Cytoplasm</keyword>
<dbReference type="NCBIfam" id="TIGR00017">
    <property type="entry name" value="cmk"/>
    <property type="match status" value="1"/>
</dbReference>
<evidence type="ECO:0000313" key="10">
    <source>
        <dbReference type="EMBL" id="NLR75479.1"/>
    </source>
</evidence>
<dbReference type="InterPro" id="IPR027417">
    <property type="entry name" value="P-loop_NTPase"/>
</dbReference>
<evidence type="ECO:0000313" key="11">
    <source>
        <dbReference type="Proteomes" id="UP000587991"/>
    </source>
</evidence>
<accession>A0A847SDW0</accession>
<dbReference type="PANTHER" id="PTHR21299:SF2">
    <property type="entry name" value="CYTIDYLATE KINASE"/>
    <property type="match status" value="1"/>
</dbReference>
<comment type="subcellular location">
    <subcellularLocation>
        <location evidence="8">Cytoplasm</location>
    </subcellularLocation>
</comment>